<organism evidence="4 5">
    <name type="scientific">Candidatus Roizmanbacteria bacterium RIFCSPHIGHO2_12_FULL_33_9</name>
    <dbReference type="NCBI Taxonomy" id="1802045"/>
    <lineage>
        <taxon>Bacteria</taxon>
        <taxon>Candidatus Roizmaniibacteriota</taxon>
    </lineage>
</organism>
<dbReference type="GO" id="GO:0008483">
    <property type="term" value="F:transaminase activity"/>
    <property type="evidence" value="ECO:0007669"/>
    <property type="project" value="TreeGrafter"/>
</dbReference>
<reference evidence="4 5" key="1">
    <citation type="journal article" date="2016" name="Nat. Commun.">
        <title>Thousands of microbial genomes shed light on interconnected biogeochemical processes in an aquifer system.</title>
        <authorList>
            <person name="Anantharaman K."/>
            <person name="Brown C.T."/>
            <person name="Hug L.A."/>
            <person name="Sharon I."/>
            <person name="Castelle C.J."/>
            <person name="Probst A.J."/>
            <person name="Thomas B.C."/>
            <person name="Singh A."/>
            <person name="Wilkins M.J."/>
            <person name="Karaoz U."/>
            <person name="Brodie E.L."/>
            <person name="Williams K.H."/>
            <person name="Hubbard S.S."/>
            <person name="Banfield J.F."/>
        </authorList>
    </citation>
    <scope>NUCLEOTIDE SEQUENCE [LARGE SCALE GENOMIC DNA]</scope>
</reference>
<dbReference type="PANTHER" id="PTHR30244">
    <property type="entry name" value="TRANSAMINASE"/>
    <property type="match status" value="1"/>
</dbReference>
<comment type="caution">
    <text evidence="4">The sequence shown here is derived from an EMBL/GenBank/DDBJ whole genome shotgun (WGS) entry which is preliminary data.</text>
</comment>
<dbReference type="PIRSF" id="PIRSF000390">
    <property type="entry name" value="PLP_StrS"/>
    <property type="match status" value="1"/>
</dbReference>
<dbReference type="Proteomes" id="UP000177199">
    <property type="component" value="Unassembled WGS sequence"/>
</dbReference>
<sequence>MKFKIPQVNPYFTKDEEKEVLNTLRTSWVTEGPKAKDFISEMLKMTGARYGVLAPNGTLALYMSLMILGIGPGDEVIVPDFTMIASSNAVYLTGATPVFVDVKIDDLNIDSSKIEKAMTKKTKAIMPVHIYGAACDMDKITQIAKKNKLFVVEDACQGHGLFYKNKHVGTIGDMGCFSFFADKTFTTGGEGGMIVTNDSKLYEKLLYFRNQGRLTSGSFIHPQIGYNFRMTDLQCAVGLAQIRKFDKILKKRLKNHSLYEKYLAGLKNIEIIKPLSYSSFTPFRFNIFAESLPELVKFLEKKGIQTRGMFYPLHKQPCYSLYKYEDKDFRNSIYAYKKGLSLPVYFSLKKSQIKYVCDTIKKFYATT</sequence>
<dbReference type="GO" id="GO:0000271">
    <property type="term" value="P:polysaccharide biosynthetic process"/>
    <property type="evidence" value="ECO:0007669"/>
    <property type="project" value="TreeGrafter"/>
</dbReference>
<feature type="modified residue" description="N6-(pyridoxal phosphate)lysine" evidence="2">
    <location>
        <position position="183"/>
    </location>
</feature>
<dbReference type="PANTHER" id="PTHR30244:SF34">
    <property type="entry name" value="DTDP-4-AMINO-4,6-DIDEOXYGALACTOSE TRANSAMINASE"/>
    <property type="match status" value="1"/>
</dbReference>
<feature type="active site" description="Proton acceptor" evidence="1">
    <location>
        <position position="183"/>
    </location>
</feature>
<evidence type="ECO:0008006" key="6">
    <source>
        <dbReference type="Google" id="ProtNLM"/>
    </source>
</evidence>
<evidence type="ECO:0000256" key="2">
    <source>
        <dbReference type="PIRSR" id="PIRSR000390-2"/>
    </source>
</evidence>
<dbReference type="SUPFAM" id="SSF53383">
    <property type="entry name" value="PLP-dependent transferases"/>
    <property type="match status" value="1"/>
</dbReference>
<keyword evidence="2 3" id="KW-0663">Pyridoxal phosphate</keyword>
<dbReference type="Gene3D" id="3.90.1150.10">
    <property type="entry name" value="Aspartate Aminotransferase, domain 1"/>
    <property type="match status" value="1"/>
</dbReference>
<dbReference type="Gene3D" id="3.40.640.10">
    <property type="entry name" value="Type I PLP-dependent aspartate aminotransferase-like (Major domain)"/>
    <property type="match status" value="1"/>
</dbReference>
<dbReference type="InterPro" id="IPR015421">
    <property type="entry name" value="PyrdxlP-dep_Trfase_major"/>
</dbReference>
<name>A0A1F7HGV9_9BACT</name>
<proteinExistence type="inferred from homology"/>
<evidence type="ECO:0000313" key="5">
    <source>
        <dbReference type="Proteomes" id="UP000177199"/>
    </source>
</evidence>
<gene>
    <name evidence="4" type="ORF">A3F29_00540</name>
</gene>
<evidence type="ECO:0000313" key="4">
    <source>
        <dbReference type="EMBL" id="OGK30477.1"/>
    </source>
</evidence>
<dbReference type="AlphaFoldDB" id="A0A1F7HGV9"/>
<dbReference type="GO" id="GO:0030170">
    <property type="term" value="F:pyridoxal phosphate binding"/>
    <property type="evidence" value="ECO:0007669"/>
    <property type="project" value="TreeGrafter"/>
</dbReference>
<dbReference type="EMBL" id="MFZV01000044">
    <property type="protein sequence ID" value="OGK30477.1"/>
    <property type="molecule type" value="Genomic_DNA"/>
</dbReference>
<dbReference type="InterPro" id="IPR000653">
    <property type="entry name" value="DegT/StrS_aminotransferase"/>
</dbReference>
<dbReference type="InterPro" id="IPR015424">
    <property type="entry name" value="PyrdxlP-dep_Trfase"/>
</dbReference>
<evidence type="ECO:0000256" key="1">
    <source>
        <dbReference type="PIRSR" id="PIRSR000390-1"/>
    </source>
</evidence>
<accession>A0A1F7HGV9</accession>
<dbReference type="CDD" id="cd00616">
    <property type="entry name" value="AHBA_syn"/>
    <property type="match status" value="1"/>
</dbReference>
<dbReference type="InterPro" id="IPR015422">
    <property type="entry name" value="PyrdxlP-dep_Trfase_small"/>
</dbReference>
<evidence type="ECO:0000256" key="3">
    <source>
        <dbReference type="RuleBase" id="RU004508"/>
    </source>
</evidence>
<protein>
    <recommendedName>
        <fullName evidence="6">Aminotransferase DegT</fullName>
    </recommendedName>
</protein>
<comment type="similarity">
    <text evidence="3">Belongs to the DegT/DnrJ/EryC1 family.</text>
</comment>
<dbReference type="Pfam" id="PF01041">
    <property type="entry name" value="DegT_DnrJ_EryC1"/>
    <property type="match status" value="1"/>
</dbReference>